<reference evidence="1 2" key="1">
    <citation type="journal article" date="2013" name="Genome Announc.">
        <title>Draft Genome Sequence of Streptomyces viridochromogenes Strain Tu57, Producer of Avilamycin.</title>
        <authorList>
            <person name="Gruning B.A."/>
            <person name="Erxleben A."/>
            <person name="Hahnlein A."/>
            <person name="Gunther S."/>
        </authorList>
    </citation>
    <scope>NUCLEOTIDE SEQUENCE [LARGE SCALE GENOMIC DNA]</scope>
    <source>
        <strain evidence="1 2">Tue57</strain>
    </source>
</reference>
<name>L8PN62_STRVR</name>
<protein>
    <submittedName>
        <fullName evidence="1">Uncharacterized protein</fullName>
    </submittedName>
</protein>
<evidence type="ECO:0000313" key="1">
    <source>
        <dbReference type="EMBL" id="ELS57960.1"/>
    </source>
</evidence>
<proteinExistence type="predicted"/>
<evidence type="ECO:0000313" key="2">
    <source>
        <dbReference type="Proteomes" id="UP000011205"/>
    </source>
</evidence>
<dbReference type="EMBL" id="AMLP01000040">
    <property type="protein sequence ID" value="ELS57960.1"/>
    <property type="molecule type" value="Genomic_DNA"/>
</dbReference>
<dbReference type="AlphaFoldDB" id="L8PN62"/>
<accession>L8PN62</accession>
<comment type="caution">
    <text evidence="1">The sequence shown here is derived from an EMBL/GenBank/DDBJ whole genome shotgun (WGS) entry which is preliminary data.</text>
</comment>
<dbReference type="Proteomes" id="UP000011205">
    <property type="component" value="Unassembled WGS sequence"/>
</dbReference>
<gene>
    <name evidence="1" type="ORF">STVIR_0958</name>
</gene>
<organism evidence="1 2">
    <name type="scientific">Streptomyces viridochromogenes Tue57</name>
    <dbReference type="NCBI Taxonomy" id="1160705"/>
    <lineage>
        <taxon>Bacteria</taxon>
        <taxon>Bacillati</taxon>
        <taxon>Actinomycetota</taxon>
        <taxon>Actinomycetes</taxon>
        <taxon>Kitasatosporales</taxon>
        <taxon>Streptomycetaceae</taxon>
        <taxon>Streptomyces</taxon>
    </lineage>
</organism>
<sequence length="36" mass="3742">MTSVTAFMHGRGGFALLCLESHMWPPGHLDGTGAVG</sequence>